<feature type="region of interest" description="Disordered" evidence="1">
    <location>
        <begin position="1"/>
        <end position="22"/>
    </location>
</feature>
<dbReference type="SUPFAM" id="SSF75005">
    <property type="entry name" value="Arabinanase/levansucrase/invertase"/>
    <property type="match status" value="1"/>
</dbReference>
<dbReference type="InterPro" id="IPR056442">
    <property type="entry name" value="GINT1_N"/>
</dbReference>
<accession>R4WQF5</accession>
<dbReference type="AlphaFoldDB" id="R4WQF5"/>
<reference evidence="3 4" key="1">
    <citation type="journal article" date="2013" name="Genome Announc.">
        <title>Complete Genome Sequence of Burkholderia sp. Strain RPE64, Bacterial Symbiont of the Bean Bug Riptortus pedestris.</title>
        <authorList>
            <person name="Shibata T.F."/>
            <person name="Maeda T."/>
            <person name="Nikoh N."/>
            <person name="Yamaguchi K."/>
            <person name="Oshima K."/>
            <person name="Hattori M."/>
            <person name="Nishiyama T."/>
            <person name="Hasebe M."/>
            <person name="Fukatsu T."/>
            <person name="Kikuchi Y."/>
            <person name="Shigenobu S."/>
        </authorList>
    </citation>
    <scope>NUCLEOTIDE SEQUENCE [LARGE SCALE GENOMIC DNA]</scope>
</reference>
<dbReference type="KEGG" id="buo:BRPE64_CCDS08400"/>
<keyword evidence="4" id="KW-1185">Reference proteome</keyword>
<protein>
    <recommendedName>
        <fullName evidence="2">Glucosamine inositolphosphorylceramide transferase 1 N-terminal domain-containing protein</fullName>
    </recommendedName>
</protein>
<dbReference type="Gene3D" id="2.115.10.20">
    <property type="entry name" value="Glycosyl hydrolase domain, family 43"/>
    <property type="match status" value="1"/>
</dbReference>
<evidence type="ECO:0000313" key="3">
    <source>
        <dbReference type="EMBL" id="BAN26923.1"/>
    </source>
</evidence>
<reference evidence="3 4" key="2">
    <citation type="journal article" date="2018" name="Int. J. Syst. Evol. Microbiol.">
        <title>Burkholderia insecticola sp. nov., a gut symbiotic bacterium of the bean bug Riptortus pedestris.</title>
        <authorList>
            <person name="Takeshita K."/>
            <person name="Tamaki H."/>
            <person name="Ohbayashi T."/>
            <person name="Meng X.-Y."/>
            <person name="Sone T."/>
            <person name="Mitani Y."/>
            <person name="Peeters C."/>
            <person name="Kikuchi Y."/>
            <person name="Vandamme P."/>
        </authorList>
    </citation>
    <scope>NUCLEOTIDE SEQUENCE [LARGE SCALE GENOMIC DNA]</scope>
    <source>
        <strain evidence="3">RPE64</strain>
    </source>
</reference>
<feature type="domain" description="Glucosamine inositolphosphorylceramide transferase 1 N-terminal" evidence="2">
    <location>
        <begin position="215"/>
        <end position="441"/>
    </location>
</feature>
<evidence type="ECO:0000259" key="2">
    <source>
        <dbReference type="Pfam" id="PF24793"/>
    </source>
</evidence>
<name>R4WQF5_9BURK</name>
<proteinExistence type="predicted"/>
<dbReference type="InterPro" id="IPR023296">
    <property type="entry name" value="Glyco_hydro_beta-prop_sf"/>
</dbReference>
<dbReference type="HOGENOM" id="CLU_038233_0_0_4"/>
<dbReference type="Proteomes" id="UP000013966">
    <property type="component" value="Chromosome 3"/>
</dbReference>
<organism evidence="3 4">
    <name type="scientific">Caballeronia insecticola</name>
    <dbReference type="NCBI Taxonomy" id="758793"/>
    <lineage>
        <taxon>Bacteria</taxon>
        <taxon>Pseudomonadati</taxon>
        <taxon>Pseudomonadota</taxon>
        <taxon>Betaproteobacteria</taxon>
        <taxon>Burkholderiales</taxon>
        <taxon>Burkholderiaceae</taxon>
        <taxon>Caballeronia</taxon>
    </lineage>
</organism>
<evidence type="ECO:0000256" key="1">
    <source>
        <dbReference type="SAM" id="MobiDB-lite"/>
    </source>
</evidence>
<evidence type="ECO:0000313" key="4">
    <source>
        <dbReference type="Proteomes" id="UP000013966"/>
    </source>
</evidence>
<dbReference type="EMBL" id="AP013060">
    <property type="protein sequence ID" value="BAN26923.1"/>
    <property type="molecule type" value="Genomic_DNA"/>
</dbReference>
<sequence>MDLWQLRPQPKESDNRAHPTMNTTQRFPLTLELWMAFEHLLYRAPRGRDLFAASRATEPEFEVLYNGAPGIANLLKILLCHRTPHVQVVRRGLEGRVHLIAESHIAIPNRLFFCDSLSLSLSRQRLLLDRATQRLRETASLDDFPVVEIARAETNHSSVDVMRFAVRHLREKVINQFRKRLSRRGHWGIALHDEGSSDSASDAAWWLQIPSPQDRFYADPFLWRDAKGHYHLFFEDLPYSTGKGVISHVALDPVSRKWDTTPRVVLERPYHLSYPFIFEYEGDVFMIPETSGNRTIEVYRAAPFPSAWAHHATLMNDILAADTTLLHEAGTWWLFTTIEQGSGPNWDELHLYHAPTPFGPWRAHPRNPIVSDCRRARMAGNIFRDASGRLIRPAQDCEREYGAALWFCEINVLNEQDYEETPVLVKNAAPERSGLHTWNKAGDITVVDIKMNISKRASARVGYSRL</sequence>
<dbReference type="STRING" id="758793.BRPE64_CCDS08400"/>
<gene>
    <name evidence="3" type="ORF">BRPE64_CCDS08400</name>
</gene>
<dbReference type="PATRIC" id="fig|758793.3.peg.5144"/>
<dbReference type="Pfam" id="PF24793">
    <property type="entry name" value="GINT1_N"/>
    <property type="match status" value="1"/>
</dbReference>